<reference evidence="3 4" key="1">
    <citation type="submission" date="2019-02" db="EMBL/GenBank/DDBJ databases">
        <title>Deep-cultivation of Planctomycetes and their phenomic and genomic characterization uncovers novel biology.</title>
        <authorList>
            <person name="Wiegand S."/>
            <person name="Jogler M."/>
            <person name="Boedeker C."/>
            <person name="Pinto D."/>
            <person name="Vollmers J."/>
            <person name="Rivas-Marin E."/>
            <person name="Kohn T."/>
            <person name="Peeters S.H."/>
            <person name="Heuer A."/>
            <person name="Rast P."/>
            <person name="Oberbeckmann S."/>
            <person name="Bunk B."/>
            <person name="Jeske O."/>
            <person name="Meyerdierks A."/>
            <person name="Storesund J.E."/>
            <person name="Kallscheuer N."/>
            <person name="Luecker S."/>
            <person name="Lage O.M."/>
            <person name="Pohl T."/>
            <person name="Merkel B.J."/>
            <person name="Hornburger P."/>
            <person name="Mueller R.-W."/>
            <person name="Bruemmer F."/>
            <person name="Labrenz M."/>
            <person name="Spormann A.M."/>
            <person name="Op den Camp H."/>
            <person name="Overmann J."/>
            <person name="Amann R."/>
            <person name="Jetten M.S.M."/>
            <person name="Mascher T."/>
            <person name="Medema M.H."/>
            <person name="Devos D.P."/>
            <person name="Kaster A.-K."/>
            <person name="Ovreas L."/>
            <person name="Rohde M."/>
            <person name="Galperin M.Y."/>
            <person name="Jogler C."/>
        </authorList>
    </citation>
    <scope>NUCLEOTIDE SEQUENCE [LARGE SCALE GENOMIC DNA]</scope>
    <source>
        <strain evidence="3 4">Pla85_3_4</strain>
    </source>
</reference>
<dbReference type="PANTHER" id="PTHR34512">
    <property type="entry name" value="CELL SURFACE PROTEIN"/>
    <property type="match status" value="1"/>
</dbReference>
<evidence type="ECO:0000259" key="2">
    <source>
        <dbReference type="Pfam" id="PF13360"/>
    </source>
</evidence>
<dbReference type="EMBL" id="CP036433">
    <property type="protein sequence ID" value="QDU94246.1"/>
    <property type="molecule type" value="Genomic_DNA"/>
</dbReference>
<keyword evidence="1" id="KW-0732">Signal</keyword>
<sequence length="430" mass="46263" precursor="true">MMLSRVIPALAMTLATASLLANVSLAQEWTRFRGPNGAGVAASGSGIPSVWEPDDYNWKAELPGIGHSSPVIWGEKIFLLSADPDTAMRYLVCLSTRDGSQLWRRDFKSEEHHLHTQSSYASSTPTVDADLVYFAWSTPAKTTLIALTHDGQTAWERDLGPWVSQHGFGSSPIRYKDLLILHNSQQANQLAAGETPGESRMMAFNARSGETVWETPLTSKNVCYSVPFILETPGAAPQLICCSTAEGIFSINPDNGDMNWKAGELSMRTVASPVQVDDLLFASTGSGGGGNYVIAVKPSSKEGAYEVKSSGQFKANYVPTPVAKDGLLFSWYDKGFVNCLDAKTGEALWSERIGDGFSGSPIRIGDRMFCISQSGDVYVVAASKEFKLLGKNSLGEDSRATPAVAGDRLYLRTYSHLFSIGGGTSGGKSN</sequence>
<protein>
    <submittedName>
        <fullName evidence="3">Outer membrane biogenesis protein BamB</fullName>
    </submittedName>
</protein>
<accession>A0A518DQX6</accession>
<dbReference type="Gene3D" id="2.40.128.630">
    <property type="match status" value="1"/>
</dbReference>
<dbReference type="AlphaFoldDB" id="A0A518DQX6"/>
<proteinExistence type="predicted"/>
<dbReference type="Gene3D" id="2.130.10.10">
    <property type="entry name" value="YVTN repeat-like/Quinoprotein amine dehydrogenase"/>
    <property type="match status" value="1"/>
</dbReference>
<dbReference type="InterPro" id="IPR002372">
    <property type="entry name" value="PQQ_rpt_dom"/>
</dbReference>
<feature type="domain" description="Pyrrolo-quinoline quinone repeat" evidence="2">
    <location>
        <begin position="58"/>
        <end position="301"/>
    </location>
</feature>
<dbReference type="SMART" id="SM00564">
    <property type="entry name" value="PQQ"/>
    <property type="match status" value="6"/>
</dbReference>
<keyword evidence="4" id="KW-1185">Reference proteome</keyword>
<dbReference type="PANTHER" id="PTHR34512:SF30">
    <property type="entry name" value="OUTER MEMBRANE PROTEIN ASSEMBLY FACTOR BAMB"/>
    <property type="match status" value="1"/>
</dbReference>
<evidence type="ECO:0000313" key="3">
    <source>
        <dbReference type="EMBL" id="QDU94246.1"/>
    </source>
</evidence>
<dbReference type="OrthoDB" id="244732at2"/>
<feature type="signal peptide" evidence="1">
    <location>
        <begin position="1"/>
        <end position="26"/>
    </location>
</feature>
<dbReference type="InterPro" id="IPR015943">
    <property type="entry name" value="WD40/YVTN_repeat-like_dom_sf"/>
</dbReference>
<dbReference type="KEGG" id="lcre:Pla8534_20340"/>
<evidence type="ECO:0000313" key="4">
    <source>
        <dbReference type="Proteomes" id="UP000317648"/>
    </source>
</evidence>
<dbReference type="Pfam" id="PF13360">
    <property type="entry name" value="PQQ_2"/>
    <property type="match status" value="1"/>
</dbReference>
<dbReference type="Proteomes" id="UP000317648">
    <property type="component" value="Chromosome"/>
</dbReference>
<evidence type="ECO:0000256" key="1">
    <source>
        <dbReference type="SAM" id="SignalP"/>
    </source>
</evidence>
<feature type="chain" id="PRO_5021972819" evidence="1">
    <location>
        <begin position="27"/>
        <end position="430"/>
    </location>
</feature>
<name>A0A518DQX6_9BACT</name>
<dbReference type="InterPro" id="IPR018391">
    <property type="entry name" value="PQQ_b-propeller_rpt"/>
</dbReference>
<dbReference type="InterPro" id="IPR011047">
    <property type="entry name" value="Quinoprotein_ADH-like_sf"/>
</dbReference>
<organism evidence="3 4">
    <name type="scientific">Lignipirellula cremea</name>
    <dbReference type="NCBI Taxonomy" id="2528010"/>
    <lineage>
        <taxon>Bacteria</taxon>
        <taxon>Pseudomonadati</taxon>
        <taxon>Planctomycetota</taxon>
        <taxon>Planctomycetia</taxon>
        <taxon>Pirellulales</taxon>
        <taxon>Pirellulaceae</taxon>
        <taxon>Lignipirellula</taxon>
    </lineage>
</organism>
<dbReference type="SUPFAM" id="SSF50998">
    <property type="entry name" value="Quinoprotein alcohol dehydrogenase-like"/>
    <property type="match status" value="1"/>
</dbReference>
<dbReference type="RefSeq" id="WP_145052329.1">
    <property type="nucleotide sequence ID" value="NZ_CP036433.1"/>
</dbReference>
<gene>
    <name evidence="3" type="ORF">Pla8534_20340</name>
</gene>